<dbReference type="InterPro" id="IPR036691">
    <property type="entry name" value="Endo/exonu/phosph_ase_sf"/>
</dbReference>
<protein>
    <submittedName>
        <fullName evidence="1">Uncharacterized protein</fullName>
    </submittedName>
</protein>
<evidence type="ECO:0000313" key="2">
    <source>
        <dbReference type="Proteomes" id="UP000554482"/>
    </source>
</evidence>
<organism evidence="1 2">
    <name type="scientific">Thalictrum thalictroides</name>
    <name type="common">Rue-anemone</name>
    <name type="synonym">Anemone thalictroides</name>
    <dbReference type="NCBI Taxonomy" id="46969"/>
    <lineage>
        <taxon>Eukaryota</taxon>
        <taxon>Viridiplantae</taxon>
        <taxon>Streptophyta</taxon>
        <taxon>Embryophyta</taxon>
        <taxon>Tracheophyta</taxon>
        <taxon>Spermatophyta</taxon>
        <taxon>Magnoliopsida</taxon>
        <taxon>Ranunculales</taxon>
        <taxon>Ranunculaceae</taxon>
        <taxon>Thalictroideae</taxon>
        <taxon>Thalictrum</taxon>
    </lineage>
</organism>
<proteinExistence type="predicted"/>
<reference evidence="1 2" key="1">
    <citation type="submission" date="2020-06" db="EMBL/GenBank/DDBJ databases">
        <title>Transcriptomic and genomic resources for Thalictrum thalictroides and T. hernandezii: Facilitating candidate gene discovery in an emerging model plant lineage.</title>
        <authorList>
            <person name="Arias T."/>
            <person name="Riano-Pachon D.M."/>
            <person name="Di Stilio V.S."/>
        </authorList>
    </citation>
    <scope>NUCLEOTIDE SEQUENCE [LARGE SCALE GENOMIC DNA]</scope>
    <source>
        <strain evidence="2">cv. WT478/WT964</strain>
        <tissue evidence="1">Leaves</tissue>
    </source>
</reference>
<keyword evidence="2" id="KW-1185">Reference proteome</keyword>
<name>A0A7J6VBA0_THATH</name>
<dbReference type="EMBL" id="JABWDY010034846">
    <property type="protein sequence ID" value="KAF5182359.1"/>
    <property type="molecule type" value="Genomic_DNA"/>
</dbReference>
<gene>
    <name evidence="1" type="ORF">FRX31_028056</name>
</gene>
<dbReference type="AlphaFoldDB" id="A0A7J6VBA0"/>
<dbReference type="Proteomes" id="UP000554482">
    <property type="component" value="Unassembled WGS sequence"/>
</dbReference>
<comment type="caution">
    <text evidence="1">The sequence shown here is derived from an EMBL/GenBank/DDBJ whole genome shotgun (WGS) entry which is preliminary data.</text>
</comment>
<dbReference type="Gene3D" id="3.60.10.10">
    <property type="entry name" value="Endonuclease/exonuclease/phosphatase"/>
    <property type="match status" value="1"/>
</dbReference>
<feature type="non-terminal residue" evidence="1">
    <location>
        <position position="1"/>
    </location>
</feature>
<dbReference type="OrthoDB" id="1113909at2759"/>
<accession>A0A7J6VBA0</accession>
<sequence>MDSITVTAAAEPGSWCFGTAVASLKTRQYLWENICNIAGTMDKPWALLGDFNTCKTVDEKKGGKPLKPCDIRDFNECLVEAGLGDLTAT</sequence>
<evidence type="ECO:0000313" key="1">
    <source>
        <dbReference type="EMBL" id="KAF5182359.1"/>
    </source>
</evidence>